<evidence type="ECO:0000256" key="3">
    <source>
        <dbReference type="ARBA" id="ARBA00022630"/>
    </source>
</evidence>
<keyword evidence="3" id="KW-0285">Flavoprotein</keyword>
<dbReference type="PANTHER" id="PTHR43876">
    <property type="entry name" value="UBIQUINONE BIOSYNTHESIS MONOOXYGENASE COQ6, MITOCHONDRIAL"/>
    <property type="match status" value="1"/>
</dbReference>
<dbReference type="EMBL" id="JBDODL010000934">
    <property type="protein sequence ID" value="MES1920891.1"/>
    <property type="molecule type" value="Genomic_DNA"/>
</dbReference>
<comment type="similarity">
    <text evidence="2">Belongs to the UbiH/COQ6 family.</text>
</comment>
<protein>
    <recommendedName>
        <fullName evidence="7">FAD-binding domain-containing protein</fullName>
    </recommendedName>
</protein>
<dbReference type="NCBIfam" id="TIGR01988">
    <property type="entry name" value="Ubi-OHases"/>
    <property type="match status" value="1"/>
</dbReference>
<feature type="domain" description="FAD-binding" evidence="7">
    <location>
        <begin position="366"/>
        <end position="411"/>
    </location>
</feature>
<evidence type="ECO:0000256" key="2">
    <source>
        <dbReference type="ARBA" id="ARBA00005349"/>
    </source>
</evidence>
<keyword evidence="4" id="KW-0274">FAD</keyword>
<name>A0ABV2AMJ4_9EUKA</name>
<evidence type="ECO:0000313" key="9">
    <source>
        <dbReference type="Proteomes" id="UP001439008"/>
    </source>
</evidence>
<keyword evidence="6" id="KW-0503">Monooxygenase</keyword>
<dbReference type="InterPro" id="IPR018168">
    <property type="entry name" value="Ubi_Hdrlase_CS"/>
</dbReference>
<dbReference type="Proteomes" id="UP001439008">
    <property type="component" value="Unassembled WGS sequence"/>
</dbReference>
<dbReference type="PROSITE" id="PS01304">
    <property type="entry name" value="UBIH"/>
    <property type="match status" value="1"/>
</dbReference>
<reference evidence="8 9" key="1">
    <citation type="journal article" date="2024" name="BMC Biol.">
        <title>Comparative genomics of Ascetosporea gives new insight into the evolutionary basis for animal parasitism in Rhizaria.</title>
        <authorList>
            <person name="Hiltunen Thoren M."/>
            <person name="Onut-Brannstrom I."/>
            <person name="Alfjorden A."/>
            <person name="Peckova H."/>
            <person name="Swords F."/>
            <person name="Hooper C."/>
            <person name="Holzer A.S."/>
            <person name="Bass D."/>
            <person name="Burki F."/>
        </authorList>
    </citation>
    <scope>NUCLEOTIDE SEQUENCE [LARGE SCALE GENOMIC DNA]</scope>
    <source>
        <strain evidence="8">20-A016</strain>
    </source>
</reference>
<feature type="domain" description="FAD-binding" evidence="7">
    <location>
        <begin position="210"/>
        <end position="303"/>
    </location>
</feature>
<keyword evidence="9" id="KW-1185">Reference proteome</keyword>
<dbReference type="InterPro" id="IPR036188">
    <property type="entry name" value="FAD/NAD-bd_sf"/>
</dbReference>
<feature type="non-terminal residue" evidence="8">
    <location>
        <position position="414"/>
    </location>
</feature>
<dbReference type="InterPro" id="IPR002938">
    <property type="entry name" value="FAD-bd"/>
</dbReference>
<evidence type="ECO:0000256" key="1">
    <source>
        <dbReference type="ARBA" id="ARBA00001974"/>
    </source>
</evidence>
<evidence type="ECO:0000256" key="5">
    <source>
        <dbReference type="ARBA" id="ARBA00023002"/>
    </source>
</evidence>
<comment type="cofactor">
    <cofactor evidence="1">
        <name>FAD</name>
        <dbReference type="ChEBI" id="CHEBI:57692"/>
    </cofactor>
</comment>
<evidence type="ECO:0000313" key="8">
    <source>
        <dbReference type="EMBL" id="MES1920891.1"/>
    </source>
</evidence>
<dbReference type="Pfam" id="PF01494">
    <property type="entry name" value="FAD_binding_3"/>
    <property type="match status" value="2"/>
</dbReference>
<dbReference type="PANTHER" id="PTHR43876:SF7">
    <property type="entry name" value="UBIQUINONE BIOSYNTHESIS MONOOXYGENASE COQ6, MITOCHONDRIAL"/>
    <property type="match status" value="1"/>
</dbReference>
<gene>
    <name evidence="8" type="ORF">MHBO_002508</name>
</gene>
<evidence type="ECO:0000259" key="7">
    <source>
        <dbReference type="Pfam" id="PF01494"/>
    </source>
</evidence>
<dbReference type="Gene3D" id="3.50.50.60">
    <property type="entry name" value="FAD/NAD(P)-binding domain"/>
    <property type="match status" value="2"/>
</dbReference>
<dbReference type="InterPro" id="IPR051205">
    <property type="entry name" value="UbiH/COQ6_monooxygenase"/>
</dbReference>
<keyword evidence="5" id="KW-0560">Oxidoreductase</keyword>
<sequence>MFAKYKKSGIKVDLKALRKLCSLKTPEANYDVVIVGGGIVGNTLASLLCFYCHSILNICIKFSKITNFAYSIKIPAKSKLTSHLKTLILEKTPNSPKNGGFDVRVYAINHFSRSVFESINAWNFFSGKTPYKKMEIYDCLLKGRLKFIAGELTYNKLDNLGHIVEDKILSNVLSNLNENKTYFLKNDEKTKYLNCEKPNFGQNPPVVKIGNKEINAKLIIGADGANSVVRKAFGFEYNKKEYGKMAVVATVKHEKNKILTCYQRFIDDGPIGILPLNEETSSVVWSTSSQHAQKLLRMADGDFIDELNRFLTVKLSKNAENQPKCISSTFWGELSQVFTNLFPGINDDKSGFPPSMISVVGKRAGFPLSKAICPSTAKKRIVLIGDSAHSIHPLAGQGLNMGIRDAFLLHREIE</sequence>
<comment type="caution">
    <text evidence="8">The sequence shown here is derived from an EMBL/GenBank/DDBJ whole genome shotgun (WGS) entry which is preliminary data.</text>
</comment>
<evidence type="ECO:0000256" key="6">
    <source>
        <dbReference type="ARBA" id="ARBA00023033"/>
    </source>
</evidence>
<organism evidence="8 9">
    <name type="scientific">Bonamia ostreae</name>
    <dbReference type="NCBI Taxonomy" id="126728"/>
    <lineage>
        <taxon>Eukaryota</taxon>
        <taxon>Sar</taxon>
        <taxon>Rhizaria</taxon>
        <taxon>Endomyxa</taxon>
        <taxon>Ascetosporea</taxon>
        <taxon>Haplosporida</taxon>
        <taxon>Bonamia</taxon>
    </lineage>
</organism>
<proteinExistence type="inferred from homology"/>
<dbReference type="SUPFAM" id="SSF51905">
    <property type="entry name" value="FAD/NAD(P)-binding domain"/>
    <property type="match status" value="1"/>
</dbReference>
<dbReference type="PRINTS" id="PR00420">
    <property type="entry name" value="RNGMNOXGNASE"/>
</dbReference>
<accession>A0ABV2AMJ4</accession>
<evidence type="ECO:0000256" key="4">
    <source>
        <dbReference type="ARBA" id="ARBA00022827"/>
    </source>
</evidence>
<dbReference type="InterPro" id="IPR010971">
    <property type="entry name" value="UbiH/COQ6"/>
</dbReference>